<comment type="caution">
    <text evidence="1">The sequence shown here is derived from an EMBL/GenBank/DDBJ whole genome shotgun (WGS) entry which is preliminary data.</text>
</comment>
<organism evidence="1 2">
    <name type="scientific">Phtheirospermum japonicum</name>
    <dbReference type="NCBI Taxonomy" id="374723"/>
    <lineage>
        <taxon>Eukaryota</taxon>
        <taxon>Viridiplantae</taxon>
        <taxon>Streptophyta</taxon>
        <taxon>Embryophyta</taxon>
        <taxon>Tracheophyta</taxon>
        <taxon>Spermatophyta</taxon>
        <taxon>Magnoliopsida</taxon>
        <taxon>eudicotyledons</taxon>
        <taxon>Gunneridae</taxon>
        <taxon>Pentapetalae</taxon>
        <taxon>asterids</taxon>
        <taxon>lamiids</taxon>
        <taxon>Lamiales</taxon>
        <taxon>Orobanchaceae</taxon>
        <taxon>Orobanchaceae incertae sedis</taxon>
        <taxon>Phtheirospermum</taxon>
    </lineage>
</organism>
<accession>A0A830AXW6</accession>
<gene>
    <name evidence="1" type="ORF">PHJA_000102500</name>
</gene>
<dbReference type="EMBL" id="BMAC01000010">
    <property type="protein sequence ID" value="GFP79590.1"/>
    <property type="molecule type" value="Genomic_DNA"/>
</dbReference>
<name>A0A830AXW6_9LAMI</name>
<dbReference type="AlphaFoldDB" id="A0A830AXW6"/>
<dbReference type="OrthoDB" id="1264317at2759"/>
<sequence>MIKKERKSPSQKKVAAAAAVPNPKLKLNYWYYKIPLSCPNLSHEISRSQTIRQNISGSGGITKSWISSCCVHQRPKQTWPQLVETNISPENRKLKSFQFSTSSNDGTYANVIVITCISSPAFAFYRRDTKDYKYLLSWRMRDCRIKEPYSGDDQHMEFTNVIGFQGKFYAISRQGSLALIEDET</sequence>
<proteinExistence type="predicted"/>
<reference evidence="1" key="1">
    <citation type="submission" date="2020-07" db="EMBL/GenBank/DDBJ databases">
        <title>Ethylene signaling mediates host invasion by parasitic plants.</title>
        <authorList>
            <person name="Yoshida S."/>
        </authorList>
    </citation>
    <scope>NUCLEOTIDE SEQUENCE</scope>
    <source>
        <strain evidence="1">Okayama</strain>
    </source>
</reference>
<evidence type="ECO:0000313" key="1">
    <source>
        <dbReference type="EMBL" id="GFP79590.1"/>
    </source>
</evidence>
<keyword evidence="2" id="KW-1185">Reference proteome</keyword>
<protein>
    <submittedName>
        <fullName evidence="1">Uncharacterized protein</fullName>
    </submittedName>
</protein>
<dbReference type="Proteomes" id="UP000653305">
    <property type="component" value="Unassembled WGS sequence"/>
</dbReference>
<evidence type="ECO:0000313" key="2">
    <source>
        <dbReference type="Proteomes" id="UP000653305"/>
    </source>
</evidence>